<evidence type="ECO:0000256" key="2">
    <source>
        <dbReference type="ARBA" id="ARBA00022679"/>
    </source>
</evidence>
<dbReference type="STRING" id="656914.SAMN00017405_1148"/>
<keyword evidence="6" id="KW-0961">Cell wall biogenesis/degradation</keyword>
<dbReference type="GO" id="GO:0009252">
    <property type="term" value="P:peptidoglycan biosynthetic process"/>
    <property type="evidence" value="ECO:0007669"/>
    <property type="project" value="UniProtKB-KW"/>
</dbReference>
<sequence>MILKARLIKENEHDYFNNFIASIPKGHILQSYEWGEIKAKTGWQPLRLIIEKNDKPIAAISILKRIIPGLKKAIFYAPRGPVFKIDDTEVFDFMLKEVEKLAKEHKAIFFKVDPDISAENTEFANLLTSRGFRSAEKGEGFDGIQPKFVFRLDLTPDEETLMKNMHSKTRYNIRLAGKRGVTIKEDCKKEDLKYFYEILLETCERDNFLVRSYQYFEDMWDYLVENGYGKLFMAEYEGKYISGTLALIMGNKVWYLYGASSNQYRNVMPNYLLQWTMIKWAKENNCTLYDFRGVPGYLSEDNPLYGLFKFKKGFNGDYTEFIGEYDLVYSKFYYWLWHTVEPVYQKLIRKLINFKKKTKK</sequence>
<dbReference type="InterPro" id="IPR016181">
    <property type="entry name" value="Acyl_CoA_acyltransferase"/>
</dbReference>
<dbReference type="Gene3D" id="3.40.630.30">
    <property type="match status" value="2"/>
</dbReference>
<dbReference type="GO" id="GO:0008360">
    <property type="term" value="P:regulation of cell shape"/>
    <property type="evidence" value="ECO:0007669"/>
    <property type="project" value="UniProtKB-KW"/>
</dbReference>
<dbReference type="PANTHER" id="PTHR36174:SF1">
    <property type="entry name" value="LIPID II:GLYCINE GLYCYLTRANSFERASE"/>
    <property type="match status" value="1"/>
</dbReference>
<evidence type="ECO:0000313" key="7">
    <source>
        <dbReference type="EMBL" id="SMB86346.1"/>
    </source>
</evidence>
<accession>A0A1W1UZ54</accession>
<dbReference type="GO" id="GO:0071555">
    <property type="term" value="P:cell wall organization"/>
    <property type="evidence" value="ECO:0007669"/>
    <property type="project" value="UniProtKB-KW"/>
</dbReference>
<comment type="similarity">
    <text evidence="1">Belongs to the FemABX family.</text>
</comment>
<dbReference type="InterPro" id="IPR003447">
    <property type="entry name" value="FEMABX"/>
</dbReference>
<dbReference type="Pfam" id="PF02388">
    <property type="entry name" value="FemAB"/>
    <property type="match status" value="2"/>
</dbReference>
<protein>
    <submittedName>
        <fullName evidence="7">Lipid II:glycine glycyltransferase (Peptidoglycan interpeptide bridge formation enzyme)</fullName>
    </submittedName>
</protein>
<keyword evidence="2 7" id="KW-0808">Transferase</keyword>
<evidence type="ECO:0000256" key="1">
    <source>
        <dbReference type="ARBA" id="ARBA00009943"/>
    </source>
</evidence>
<dbReference type="GO" id="GO:0016755">
    <property type="term" value="F:aminoacyltransferase activity"/>
    <property type="evidence" value="ECO:0007669"/>
    <property type="project" value="InterPro"/>
</dbReference>
<dbReference type="OrthoDB" id="9785911at2"/>
<evidence type="ECO:0000256" key="6">
    <source>
        <dbReference type="ARBA" id="ARBA00023316"/>
    </source>
</evidence>
<keyword evidence="3" id="KW-0133">Cell shape</keyword>
<keyword evidence="8" id="KW-1185">Reference proteome</keyword>
<dbReference type="AlphaFoldDB" id="A0A1W1UZ54"/>
<evidence type="ECO:0000313" key="8">
    <source>
        <dbReference type="Proteomes" id="UP000192731"/>
    </source>
</evidence>
<evidence type="ECO:0000256" key="5">
    <source>
        <dbReference type="ARBA" id="ARBA00023315"/>
    </source>
</evidence>
<organism evidence="7 8">
    <name type="scientific">Desulfonispora thiosulfatigenes DSM 11270</name>
    <dbReference type="NCBI Taxonomy" id="656914"/>
    <lineage>
        <taxon>Bacteria</taxon>
        <taxon>Bacillati</taxon>
        <taxon>Bacillota</taxon>
        <taxon>Clostridia</taxon>
        <taxon>Eubacteriales</taxon>
        <taxon>Peptococcaceae</taxon>
        <taxon>Desulfonispora</taxon>
    </lineage>
</organism>
<dbReference type="EMBL" id="FWWT01000013">
    <property type="protein sequence ID" value="SMB86346.1"/>
    <property type="molecule type" value="Genomic_DNA"/>
</dbReference>
<gene>
    <name evidence="7" type="ORF">SAMN00017405_1148</name>
</gene>
<dbReference type="SUPFAM" id="SSF55729">
    <property type="entry name" value="Acyl-CoA N-acyltransferases (Nat)"/>
    <property type="match status" value="2"/>
</dbReference>
<keyword evidence="5" id="KW-0012">Acyltransferase</keyword>
<name>A0A1W1UZ54_DESTI</name>
<dbReference type="PANTHER" id="PTHR36174">
    <property type="entry name" value="LIPID II:GLYCINE GLYCYLTRANSFERASE"/>
    <property type="match status" value="1"/>
</dbReference>
<dbReference type="PROSITE" id="PS51191">
    <property type="entry name" value="FEMABX"/>
    <property type="match status" value="1"/>
</dbReference>
<evidence type="ECO:0000256" key="3">
    <source>
        <dbReference type="ARBA" id="ARBA00022960"/>
    </source>
</evidence>
<dbReference type="InterPro" id="IPR050644">
    <property type="entry name" value="PG_Glycine_Bridge_Synth"/>
</dbReference>
<dbReference type="RefSeq" id="WP_084052542.1">
    <property type="nucleotide sequence ID" value="NZ_FWWT01000013.1"/>
</dbReference>
<reference evidence="7 8" key="1">
    <citation type="submission" date="2017-04" db="EMBL/GenBank/DDBJ databases">
        <authorList>
            <person name="Afonso C.L."/>
            <person name="Miller P.J."/>
            <person name="Scott M.A."/>
            <person name="Spackman E."/>
            <person name="Goraichik I."/>
            <person name="Dimitrov K.M."/>
            <person name="Suarez D.L."/>
            <person name="Swayne D.E."/>
        </authorList>
    </citation>
    <scope>NUCLEOTIDE SEQUENCE [LARGE SCALE GENOMIC DNA]</scope>
    <source>
        <strain evidence="7 8">DSM 11270</strain>
    </source>
</reference>
<proteinExistence type="inferred from homology"/>
<keyword evidence="4" id="KW-0573">Peptidoglycan synthesis</keyword>
<dbReference type="Proteomes" id="UP000192731">
    <property type="component" value="Unassembled WGS sequence"/>
</dbReference>
<evidence type="ECO:0000256" key="4">
    <source>
        <dbReference type="ARBA" id="ARBA00022984"/>
    </source>
</evidence>